<dbReference type="Pfam" id="PF01471">
    <property type="entry name" value="PG_binding_1"/>
    <property type="match status" value="1"/>
</dbReference>
<keyword evidence="5" id="KW-1185">Reference proteome</keyword>
<dbReference type="InterPro" id="IPR036366">
    <property type="entry name" value="PGBDSf"/>
</dbReference>
<dbReference type="EMBL" id="JAGIOO010000001">
    <property type="protein sequence ID" value="MBP2477965.1"/>
    <property type="molecule type" value="Genomic_DNA"/>
</dbReference>
<keyword evidence="2" id="KW-0175">Coiled coil</keyword>
<organism evidence="4 5">
    <name type="scientific">Crossiella equi</name>
    <dbReference type="NCBI Taxonomy" id="130796"/>
    <lineage>
        <taxon>Bacteria</taxon>
        <taxon>Bacillati</taxon>
        <taxon>Actinomycetota</taxon>
        <taxon>Actinomycetes</taxon>
        <taxon>Pseudonocardiales</taxon>
        <taxon>Pseudonocardiaceae</taxon>
        <taxon>Crossiella</taxon>
    </lineage>
</organism>
<dbReference type="InterPro" id="IPR050465">
    <property type="entry name" value="UPF0194_transport"/>
</dbReference>
<comment type="caution">
    <text evidence="4">The sequence shown here is derived from an EMBL/GenBank/DDBJ whole genome shotgun (WGS) entry which is preliminary data.</text>
</comment>
<evidence type="ECO:0000313" key="5">
    <source>
        <dbReference type="Proteomes" id="UP001519363"/>
    </source>
</evidence>
<dbReference type="InterPro" id="IPR002477">
    <property type="entry name" value="Peptidoglycan-bd-like"/>
</dbReference>
<evidence type="ECO:0000259" key="3">
    <source>
        <dbReference type="Pfam" id="PF01471"/>
    </source>
</evidence>
<reference evidence="4 5" key="1">
    <citation type="submission" date="2021-03" db="EMBL/GenBank/DDBJ databases">
        <title>Sequencing the genomes of 1000 actinobacteria strains.</title>
        <authorList>
            <person name="Klenk H.-P."/>
        </authorList>
    </citation>
    <scope>NUCLEOTIDE SEQUENCE [LARGE SCALE GENOMIC DNA]</scope>
    <source>
        <strain evidence="4 5">DSM 44580</strain>
    </source>
</reference>
<evidence type="ECO:0000313" key="4">
    <source>
        <dbReference type="EMBL" id="MBP2477965.1"/>
    </source>
</evidence>
<comment type="subcellular location">
    <subcellularLocation>
        <location evidence="1">Cell envelope</location>
    </subcellularLocation>
</comment>
<dbReference type="Gene3D" id="1.10.101.10">
    <property type="entry name" value="PGBD-like superfamily/PGBD"/>
    <property type="match status" value="1"/>
</dbReference>
<name>A0ABS5AN47_9PSEU</name>
<proteinExistence type="predicted"/>
<sequence length="347" mass="34795">MAFGAAGVAVLALGGLVWFLFASRPAPQAAPGGQAARTVAVVRTDLSLSQEFAGTLGFGPEQVVKGAGAGLVTKLPKAGEAAERGAALFRVNDRPVPVFFGATPLFRKLEVPAEGEQPKGGDVAVVADNLRALGHKLPAKLATYTPALASAVKAWQRKAGLPDTGTLEVGQVLVLPGPARVASVTAQPGDPAAGPLLTVTATEKVVSVEVPATEADRFKAGAEVVVTRPDSKELPGTVASVGTVVSGGKDASGQGGPPKITVVVTPKDPADLAGLDAAAVRVRVPTETRPGVLAVPLGALVALREGGYAVQLPGGQLRAVTTGLFAKELVEVSGDGVTEGLTVVTSS</sequence>
<feature type="domain" description="Peptidoglycan binding-like" evidence="3">
    <location>
        <begin position="120"/>
        <end position="166"/>
    </location>
</feature>
<dbReference type="InterPro" id="IPR036365">
    <property type="entry name" value="PGBD-like_sf"/>
</dbReference>
<dbReference type="PANTHER" id="PTHR32347:SF29">
    <property type="entry name" value="UPF0194 MEMBRANE PROTEIN YBHG"/>
    <property type="match status" value="1"/>
</dbReference>
<gene>
    <name evidence="4" type="ORF">JOF53_006837</name>
</gene>
<protein>
    <submittedName>
        <fullName evidence="4">Peptidoglycan hydrolase-like protein with peptidoglycan-binding domain</fullName>
    </submittedName>
</protein>
<accession>A0ABS5AN47</accession>
<dbReference type="SUPFAM" id="SSF47090">
    <property type="entry name" value="PGBD-like"/>
    <property type="match status" value="1"/>
</dbReference>
<dbReference type="PANTHER" id="PTHR32347">
    <property type="entry name" value="EFFLUX SYSTEM COMPONENT YKNX-RELATED"/>
    <property type="match status" value="1"/>
</dbReference>
<evidence type="ECO:0000256" key="1">
    <source>
        <dbReference type="ARBA" id="ARBA00004196"/>
    </source>
</evidence>
<dbReference type="Proteomes" id="UP001519363">
    <property type="component" value="Unassembled WGS sequence"/>
</dbReference>
<evidence type="ECO:0000256" key="2">
    <source>
        <dbReference type="ARBA" id="ARBA00023054"/>
    </source>
</evidence>